<dbReference type="Pfam" id="PF12728">
    <property type="entry name" value="HTH_17"/>
    <property type="match status" value="1"/>
</dbReference>
<protein>
    <recommendedName>
        <fullName evidence="1">Helix-turn-helix domain-containing protein</fullName>
    </recommendedName>
</protein>
<dbReference type="InterPro" id="IPR009061">
    <property type="entry name" value="DNA-bd_dom_put_sf"/>
</dbReference>
<dbReference type="SUPFAM" id="SSF46955">
    <property type="entry name" value="Putative DNA-binding domain"/>
    <property type="match status" value="1"/>
</dbReference>
<evidence type="ECO:0000313" key="2">
    <source>
        <dbReference type="EMBL" id="AWN49361.1"/>
    </source>
</evidence>
<dbReference type="EMBL" id="CP029553">
    <property type="protein sequence ID" value="AWN49361.1"/>
    <property type="molecule type" value="Genomic_DNA"/>
</dbReference>
<sequence length="71" mass="7814">MPHTVPAGEARPNAPVINFNAACEAANLSVSTMRRLVKAGCGPRILRLSERRIGIRRDDLDEWINSRRCGG</sequence>
<dbReference type="InterPro" id="IPR041657">
    <property type="entry name" value="HTH_17"/>
</dbReference>
<evidence type="ECO:0000313" key="3">
    <source>
        <dbReference type="Proteomes" id="UP000245444"/>
    </source>
</evidence>
<organism evidence="2 3">
    <name type="scientific">Methylobacterium terrae</name>
    <dbReference type="NCBI Taxonomy" id="2202827"/>
    <lineage>
        <taxon>Bacteria</taxon>
        <taxon>Pseudomonadati</taxon>
        <taxon>Pseudomonadota</taxon>
        <taxon>Alphaproteobacteria</taxon>
        <taxon>Hyphomicrobiales</taxon>
        <taxon>Methylobacteriaceae</taxon>
        <taxon>Methylobacterium</taxon>
    </lineage>
</organism>
<evidence type="ECO:0000259" key="1">
    <source>
        <dbReference type="Pfam" id="PF12728"/>
    </source>
</evidence>
<gene>
    <name evidence="2" type="ORF">DK419_25930</name>
</gene>
<accession>A0A2U8WVC3</accession>
<name>A0A2U8WVC3_9HYPH</name>
<dbReference type="Proteomes" id="UP000245444">
    <property type="component" value="Chromosome"/>
</dbReference>
<dbReference type="OrthoDB" id="7999081at2"/>
<dbReference type="KEGG" id="mtea:DK419_25930"/>
<dbReference type="AlphaFoldDB" id="A0A2U8WVC3"/>
<proteinExistence type="predicted"/>
<keyword evidence="3" id="KW-1185">Reference proteome</keyword>
<dbReference type="RefSeq" id="WP_109961632.1">
    <property type="nucleotide sequence ID" value="NZ_CP029553.1"/>
</dbReference>
<reference evidence="2 3" key="1">
    <citation type="submission" date="2018-05" db="EMBL/GenBank/DDBJ databases">
        <title>Complete Genome Sequence of Methylobacterium sp. 17Sr1-28.</title>
        <authorList>
            <person name="Srinivasan S."/>
        </authorList>
    </citation>
    <scope>NUCLEOTIDE SEQUENCE [LARGE SCALE GENOMIC DNA]</scope>
    <source>
        <strain evidence="2 3">17Sr1-28</strain>
    </source>
</reference>
<feature type="domain" description="Helix-turn-helix" evidence="1">
    <location>
        <begin position="21"/>
        <end position="68"/>
    </location>
</feature>